<dbReference type="STRING" id="196109.A0A136JIN1"/>
<dbReference type="InParanoid" id="A0A136JIN1"/>
<accession>A0A136JIN1</accession>
<proteinExistence type="predicted"/>
<feature type="region of interest" description="Disordered" evidence="1">
    <location>
        <begin position="1"/>
        <end position="22"/>
    </location>
</feature>
<evidence type="ECO:0000313" key="2">
    <source>
        <dbReference type="EMBL" id="KXJ97003.1"/>
    </source>
</evidence>
<dbReference type="OrthoDB" id="4525115at2759"/>
<name>A0A136JIN1_9PEZI</name>
<gene>
    <name evidence="2" type="ORF">Micbo1qcDRAFT_199750</name>
</gene>
<protein>
    <submittedName>
        <fullName evidence="2">Uncharacterized protein</fullName>
    </submittedName>
</protein>
<organism evidence="2 3">
    <name type="scientific">Microdochium bolleyi</name>
    <dbReference type="NCBI Taxonomy" id="196109"/>
    <lineage>
        <taxon>Eukaryota</taxon>
        <taxon>Fungi</taxon>
        <taxon>Dikarya</taxon>
        <taxon>Ascomycota</taxon>
        <taxon>Pezizomycotina</taxon>
        <taxon>Sordariomycetes</taxon>
        <taxon>Xylariomycetidae</taxon>
        <taxon>Xylariales</taxon>
        <taxon>Microdochiaceae</taxon>
        <taxon>Microdochium</taxon>
    </lineage>
</organism>
<reference evidence="3" key="1">
    <citation type="submission" date="2016-02" db="EMBL/GenBank/DDBJ databases">
        <title>Draft genome sequence of Microdochium bolleyi, a fungal endophyte of beachgrass.</title>
        <authorList>
            <consortium name="DOE Joint Genome Institute"/>
            <person name="David A.S."/>
            <person name="May G."/>
            <person name="Haridas S."/>
            <person name="Lim J."/>
            <person name="Wang M."/>
            <person name="Labutti K."/>
            <person name="Lipzen A."/>
            <person name="Barry K."/>
            <person name="Grigoriev I.V."/>
        </authorList>
    </citation>
    <scope>NUCLEOTIDE SEQUENCE [LARGE SCALE GENOMIC DNA]</scope>
    <source>
        <strain evidence="3">J235TASD1</strain>
    </source>
</reference>
<feature type="compositionally biased region" description="Low complexity" evidence="1">
    <location>
        <begin position="82"/>
        <end position="91"/>
    </location>
</feature>
<sequence length="150" mass="16112">MAEAATNSTTDAGGRTIWSDKTRSDLLIAIMENTSPSEDEVTRIMAKVQEQGYVYNWSAAKQHIQKLKRKENGGASTGTGGTPAATPTSKATGGGRKRKTDALAAGGVDAETPTKKRGRKPKKEKNEDDEDFEVKVPLEDMDEEVANGEV</sequence>
<evidence type="ECO:0000313" key="3">
    <source>
        <dbReference type="Proteomes" id="UP000070501"/>
    </source>
</evidence>
<dbReference type="Proteomes" id="UP000070501">
    <property type="component" value="Unassembled WGS sequence"/>
</dbReference>
<dbReference type="EMBL" id="KQ964245">
    <property type="protein sequence ID" value="KXJ97003.1"/>
    <property type="molecule type" value="Genomic_DNA"/>
</dbReference>
<feature type="compositionally biased region" description="Acidic residues" evidence="1">
    <location>
        <begin position="139"/>
        <end position="150"/>
    </location>
</feature>
<dbReference type="AlphaFoldDB" id="A0A136JIN1"/>
<feature type="compositionally biased region" description="Polar residues" evidence="1">
    <location>
        <begin position="1"/>
        <end position="11"/>
    </location>
</feature>
<evidence type="ECO:0000256" key="1">
    <source>
        <dbReference type="SAM" id="MobiDB-lite"/>
    </source>
</evidence>
<keyword evidence="3" id="KW-1185">Reference proteome</keyword>
<feature type="region of interest" description="Disordered" evidence="1">
    <location>
        <begin position="66"/>
        <end position="150"/>
    </location>
</feature>